<comment type="caution">
    <text evidence="2">The sequence shown here is derived from an EMBL/GenBank/DDBJ whole genome shotgun (WGS) entry which is preliminary data.</text>
</comment>
<evidence type="ECO:0000313" key="3">
    <source>
        <dbReference type="Proteomes" id="UP000734854"/>
    </source>
</evidence>
<accession>A0A8J5LZS7</accession>
<evidence type="ECO:0000313" key="2">
    <source>
        <dbReference type="EMBL" id="KAG6529352.1"/>
    </source>
</evidence>
<evidence type="ECO:0000256" key="1">
    <source>
        <dbReference type="SAM" id="MobiDB-lite"/>
    </source>
</evidence>
<dbReference type="AlphaFoldDB" id="A0A8J5LZS7"/>
<sequence length="94" mass="10456">MMNMNRQILRGRKDDDKRKRESALYSSDVNHGLVAKQLSEGPSFKHHNFGEKVNAVENNELGSDGIPQVPAVFHPVNKAVQDVLFRGLGKSIDA</sequence>
<protein>
    <submittedName>
        <fullName evidence="2">Uncharacterized protein</fullName>
    </submittedName>
</protein>
<proteinExistence type="predicted"/>
<feature type="region of interest" description="Disordered" evidence="1">
    <location>
        <begin position="1"/>
        <end position="24"/>
    </location>
</feature>
<keyword evidence="3" id="KW-1185">Reference proteome</keyword>
<reference evidence="2 3" key="1">
    <citation type="submission" date="2020-08" db="EMBL/GenBank/DDBJ databases">
        <title>Plant Genome Project.</title>
        <authorList>
            <person name="Zhang R.-G."/>
        </authorList>
    </citation>
    <scope>NUCLEOTIDE SEQUENCE [LARGE SCALE GENOMIC DNA]</scope>
    <source>
        <tissue evidence="2">Rhizome</tissue>
    </source>
</reference>
<dbReference type="Proteomes" id="UP000734854">
    <property type="component" value="Unassembled WGS sequence"/>
</dbReference>
<gene>
    <name evidence="2" type="ORF">ZIOFF_011549</name>
</gene>
<organism evidence="2 3">
    <name type="scientific">Zingiber officinale</name>
    <name type="common">Ginger</name>
    <name type="synonym">Amomum zingiber</name>
    <dbReference type="NCBI Taxonomy" id="94328"/>
    <lineage>
        <taxon>Eukaryota</taxon>
        <taxon>Viridiplantae</taxon>
        <taxon>Streptophyta</taxon>
        <taxon>Embryophyta</taxon>
        <taxon>Tracheophyta</taxon>
        <taxon>Spermatophyta</taxon>
        <taxon>Magnoliopsida</taxon>
        <taxon>Liliopsida</taxon>
        <taxon>Zingiberales</taxon>
        <taxon>Zingiberaceae</taxon>
        <taxon>Zingiber</taxon>
    </lineage>
</organism>
<dbReference type="EMBL" id="JACMSC010000003">
    <property type="protein sequence ID" value="KAG6529352.1"/>
    <property type="molecule type" value="Genomic_DNA"/>
</dbReference>
<name>A0A8J5LZS7_ZINOF</name>
<feature type="compositionally biased region" description="Basic and acidic residues" evidence="1">
    <location>
        <begin position="11"/>
        <end position="22"/>
    </location>
</feature>